<dbReference type="InterPro" id="IPR036961">
    <property type="entry name" value="Kinesin_motor_dom_sf"/>
</dbReference>
<evidence type="ECO:0000313" key="15">
    <source>
        <dbReference type="WBParaSite" id="EVEC_0000136101-mRNA-1"/>
    </source>
</evidence>
<dbReference type="Gene3D" id="1.10.287.1490">
    <property type="match status" value="1"/>
</dbReference>
<dbReference type="CDD" id="cd01377">
    <property type="entry name" value="MYSc_class_II"/>
    <property type="match status" value="1"/>
</dbReference>
<dbReference type="FunFam" id="1.20.5.370:FF:000009">
    <property type="entry name" value="Myosin heavy chain, isoform G"/>
    <property type="match status" value="1"/>
</dbReference>
<dbReference type="SUPFAM" id="SSF90257">
    <property type="entry name" value="Myosin rod fragments"/>
    <property type="match status" value="4"/>
</dbReference>
<evidence type="ECO:0000313" key="13">
    <source>
        <dbReference type="EMBL" id="VDD85926.1"/>
    </source>
</evidence>
<dbReference type="Gene3D" id="1.20.120.720">
    <property type="entry name" value="Myosin VI head, motor domain, U50 subdomain"/>
    <property type="match status" value="1"/>
</dbReference>
<evidence type="ECO:0000256" key="7">
    <source>
        <dbReference type="ARBA" id="ARBA00023203"/>
    </source>
</evidence>
<dbReference type="FunFam" id="1.20.120.720:FF:000001">
    <property type="entry name" value="Myosin heavy chain, muscle"/>
    <property type="match status" value="1"/>
</dbReference>
<feature type="region of interest" description="Disordered" evidence="10">
    <location>
        <begin position="1134"/>
        <end position="1154"/>
    </location>
</feature>
<feature type="coiled-coil region" evidence="9">
    <location>
        <begin position="1815"/>
        <end position="1933"/>
    </location>
</feature>
<feature type="compositionally biased region" description="Basic and acidic residues" evidence="10">
    <location>
        <begin position="1138"/>
        <end position="1154"/>
    </location>
</feature>
<dbReference type="InterPro" id="IPR004009">
    <property type="entry name" value="SH3_Myosin"/>
</dbReference>
<evidence type="ECO:0000256" key="9">
    <source>
        <dbReference type="SAM" id="Coils"/>
    </source>
</evidence>
<dbReference type="FunFam" id="1.20.5.370:FF:000008">
    <property type="entry name" value="Myosin heavy chain"/>
    <property type="match status" value="1"/>
</dbReference>
<dbReference type="InterPro" id="IPR001609">
    <property type="entry name" value="Myosin_head_motor_dom-like"/>
</dbReference>
<dbReference type="GO" id="GO:0005524">
    <property type="term" value="F:ATP binding"/>
    <property type="evidence" value="ECO:0007669"/>
    <property type="project" value="UniProtKB-UniRule"/>
</dbReference>
<dbReference type="Gene3D" id="3.40.850.10">
    <property type="entry name" value="Kinesin motor domain"/>
    <property type="match status" value="1"/>
</dbReference>
<keyword evidence="2 8" id="KW-0547">Nucleotide-binding</keyword>
<dbReference type="InterPro" id="IPR008989">
    <property type="entry name" value="Myosin_S1_N"/>
</dbReference>
<dbReference type="Pfam" id="PF00063">
    <property type="entry name" value="Myosin_head"/>
    <property type="match status" value="1"/>
</dbReference>
<dbReference type="PANTHER" id="PTHR13140">
    <property type="entry name" value="MYOSIN"/>
    <property type="match status" value="1"/>
</dbReference>
<evidence type="ECO:0000256" key="8">
    <source>
        <dbReference type="PROSITE-ProRule" id="PRU00782"/>
    </source>
</evidence>
<dbReference type="PROSITE" id="PS51456">
    <property type="entry name" value="MYOSIN_MOTOR"/>
    <property type="match status" value="1"/>
</dbReference>
<feature type="binding site" evidence="8">
    <location>
        <begin position="181"/>
        <end position="188"/>
    </location>
    <ligand>
        <name>ATP</name>
        <dbReference type="ChEBI" id="CHEBI:30616"/>
    </ligand>
</feature>
<dbReference type="Gene3D" id="2.30.30.360">
    <property type="entry name" value="Myosin S1 fragment, N-terminal"/>
    <property type="match status" value="1"/>
</dbReference>
<name>A0A0N4UVA3_ENTVE</name>
<evidence type="ECO:0000259" key="12">
    <source>
        <dbReference type="PROSITE" id="PS51844"/>
    </source>
</evidence>
<keyword evidence="3 8" id="KW-0067">ATP-binding</keyword>
<evidence type="ECO:0000313" key="14">
    <source>
        <dbReference type="Proteomes" id="UP000274131"/>
    </source>
</evidence>
<dbReference type="FunFam" id="3.40.850.10:FF:000024">
    <property type="entry name" value="Myosin heavy chain, isoform J"/>
    <property type="match status" value="1"/>
</dbReference>
<evidence type="ECO:0000256" key="6">
    <source>
        <dbReference type="ARBA" id="ARBA00023175"/>
    </source>
</evidence>
<dbReference type="WBParaSite" id="EVEC_0000136101-mRNA-1">
    <property type="protein sequence ID" value="EVEC_0000136101-mRNA-1"/>
    <property type="gene ID" value="EVEC_0000136101"/>
</dbReference>
<dbReference type="Pfam" id="PF01576">
    <property type="entry name" value="Myosin_tail_1"/>
    <property type="match status" value="1"/>
</dbReference>
<dbReference type="SUPFAM" id="SSF52540">
    <property type="entry name" value="P-loop containing nucleoside triphosphate hydrolases"/>
    <property type="match status" value="1"/>
</dbReference>
<dbReference type="Proteomes" id="UP000274131">
    <property type="component" value="Unassembled WGS sequence"/>
</dbReference>
<dbReference type="FunFam" id="2.30.30.360:FF:000001">
    <property type="entry name" value="Myosin heavy chain"/>
    <property type="match status" value="1"/>
</dbReference>
<gene>
    <name evidence="13" type="ORF">EVEC_LOCUS1069</name>
</gene>
<protein>
    <submittedName>
        <fullName evidence="15">Myosin head</fullName>
    </submittedName>
</protein>
<evidence type="ECO:0000256" key="3">
    <source>
        <dbReference type="ARBA" id="ARBA00022840"/>
    </source>
</evidence>
<dbReference type="STRING" id="51028.A0A0N4UVA3"/>
<dbReference type="InterPro" id="IPR002928">
    <property type="entry name" value="Myosin_tail"/>
</dbReference>
<keyword evidence="4 9" id="KW-0175">Coiled coil</keyword>
<dbReference type="FunFam" id="1.20.58.530:FF:000001">
    <property type="entry name" value="Myosin heavy chain"/>
    <property type="match status" value="1"/>
</dbReference>
<accession>A0A0N4UVA3</accession>
<dbReference type="InterPro" id="IPR027417">
    <property type="entry name" value="P-loop_NTPase"/>
</dbReference>
<dbReference type="FunFam" id="1.10.10.820:FF:000001">
    <property type="entry name" value="Myosin heavy chain"/>
    <property type="match status" value="1"/>
</dbReference>
<dbReference type="OrthoDB" id="6108017at2759"/>
<dbReference type="InterPro" id="IPR014751">
    <property type="entry name" value="XRCC4-like_C"/>
</dbReference>
<keyword evidence="14" id="KW-1185">Reference proteome</keyword>
<dbReference type="GO" id="GO:0005863">
    <property type="term" value="C:striated muscle myosin thick filament"/>
    <property type="evidence" value="ECO:0007669"/>
    <property type="project" value="UniProtKB-ARBA"/>
</dbReference>
<dbReference type="GO" id="GO:0007015">
    <property type="term" value="P:actin filament organization"/>
    <property type="evidence" value="ECO:0007669"/>
    <property type="project" value="TreeGrafter"/>
</dbReference>
<dbReference type="Gene3D" id="1.20.5.340">
    <property type="match status" value="2"/>
</dbReference>
<dbReference type="PROSITE" id="PS51844">
    <property type="entry name" value="SH3_LIKE"/>
    <property type="match status" value="1"/>
</dbReference>
<keyword evidence="7 8" id="KW-0009">Actin-binding</keyword>
<feature type="domain" description="Myosin motor" evidence="11">
    <location>
        <begin position="88"/>
        <end position="793"/>
    </location>
</feature>
<dbReference type="EMBL" id="UXUI01007165">
    <property type="protein sequence ID" value="VDD85926.1"/>
    <property type="molecule type" value="Genomic_DNA"/>
</dbReference>
<dbReference type="GO" id="GO:0016459">
    <property type="term" value="C:myosin complex"/>
    <property type="evidence" value="ECO:0007669"/>
    <property type="project" value="UniProtKB-KW"/>
</dbReference>
<evidence type="ECO:0000256" key="2">
    <source>
        <dbReference type="ARBA" id="ARBA00022741"/>
    </source>
</evidence>
<dbReference type="PRINTS" id="PR00193">
    <property type="entry name" value="MYOSINHEAVY"/>
</dbReference>
<feature type="region of interest" description="Actin-binding" evidence="8">
    <location>
        <begin position="668"/>
        <end position="690"/>
    </location>
</feature>
<dbReference type="GO" id="GO:0000146">
    <property type="term" value="F:microfilament motor activity"/>
    <property type="evidence" value="ECO:0007669"/>
    <property type="project" value="TreeGrafter"/>
</dbReference>
<keyword evidence="5 8" id="KW-0518">Myosin</keyword>
<dbReference type="GO" id="GO:0016020">
    <property type="term" value="C:membrane"/>
    <property type="evidence" value="ECO:0007669"/>
    <property type="project" value="TreeGrafter"/>
</dbReference>
<sequence length="1942" mass="224957">MAILGKESFAKYDRVIFKHNDATFYAASDQSKPYDSKKNVWIPDVEEGYIDAEVQSAKDNMVTVYTSKGNEITVKKEMIQEMNPPKFEKVEDMSHLTFLNDASVLHNLRARYSAMLIYTYSGLFCVVINPYKRLPIYTDSVARMYMGKRKTEMPPHLFAVSDEAYRNMLLDHENQSMLITGESGAGKTENTKKVIAYFAAVGASQQETSAGDADTGKKKVTLEDQIVQTNPVLEAFGNARTVRNNNSSRFGKFIRIHFSKQGRVASCDIEHYLLEKSRVIRQAPGERCYHIFYQLYSNYLPELKKELLLDKALKDYYFVAQAELTIDGVNDQEEHQLTDEAFDILHFKPEEKLNCYKLMSAIMHMGNMKFKQRPREEQAEPDGTDEAEKAAAMFGVNHEEFLKALTRPRVKVGTEWVAKGQNLEQVNWAVGAMAKGLYARIFNWLVKKCNMTLDQKGVSRDYFIGVLDIAGFEIFDFNSFEQLWINFVNEKLQQFFNHHMFVLEQEEYAREGIQWTFIDFGLDLEACIELIEKPLGIISILDEECIVPKATDLTLAQKLIDQHLGKHPNFEKPKPPKGKQGEAHFAMRHYAGTVRYNVTNWLEKNKDPLNDTCVTVMKASKGNKLLVEVWKDYVTQEEAAATAKDGGSRKKGKSGSFLTVSMLYRESLNKLMNMLNMTHPHFIRCIIPNEKKTSGLIEAGLVLNQLTCNGVLEGIRICRKGFPNRQLYPDFKQWYSILAAEESKSSNEAKKCSEAILSKLVEKGILTEENFRIGETKVFFKAGVLAHLEDVRDETLRILLTQLQAYIRSYVALTDKRRREEQRVGLLILQRSIRVWCSLRMWDWFKLYCKVRPMLREGKVAEAMEKLNQKVAELDEKLGKETEERAKLKAQQEQIESERNSLISELNDVKSKTNDIEDRLSAEGFNKDENDKALQDVNDTLLRAEDEQQTLMKEKRNLENAADSLKRKLSELEITIRKADTEKQSKEYQSQSLEDEMQQQSEVVKKLSKEISYQQDRNKKLLQSVQEQEDKNNSIDKIKAKLEQSMTDITEKLDRERHAKADAEKTKRKMEGEIKIANENREEIIRQKHDIENGLKRKLVELTTLSSRLEDEQTLTKKLQRQIEKLQIQATELEEEIDSVRESKSKADSAKGDLQRELEEMQERLDEQGSATETQIEMNKKREAEVAKLRRHIEETHIAYEQQINALRKKHGDAIAELNDQHSQIEKQREKVEKKRDKFLHEIENISEQLSNESVAKASNERMVKQLEEQLAHIQLKTEEQSKQLEECMRTRKQLIGENKRLTHQAEEQNEHLENLQRMKAQINGELDGAKRMLEDEVRERQNLNAQVKHLQLKAEETARNVEEETESKNEVARQLSKANTELQQLQSKLEGNDLIQTEEVEELQQKQNFRINELQEALETASQKIVTLEKVKVRLMGDLDNAQTTVETAKNLVAHLEKKERNAGSVIEEWKKKSNDLNNELEAIRTEGRNLLTELSKTKTTNDEMRETVETLRRENNSLADEIKELTGQLDDGGRSQHEMQKAVYRLEVEKNELQRSLDKAENALEAEESKTIRAQFEVSQIRSEVEKRLQEKEEEFQSVRSNHQKALESMQASLDAETKGKTELLKVKKSLESDINELELNLDHANKANVDIQRTLRKCVEQIQEAQIKVDEEQKERDELREQYFSAEKRVKLLEVEKSEEILMLEKIEQACRDAETVAAESRETVNELITRTSNLNAAKRKSESELQMLHADYEETLREFRASKERCKKATAEVNRIADELRQQQEHNLHVEKFRKNLEQQGRLEESEQSMSKAGKKTIAKLEDRLRALETALDAEQHKCQDINKSAVKTERRVRELEFQVDEDKKNFERMQDLTERLQNKIEAQKRQLDQAEELAGINLQKYRQLQYQLDDALQRADSAETTVTKLRVKSCAGRMEMS</sequence>
<dbReference type="Gene3D" id="1.20.58.530">
    <property type="match status" value="1"/>
</dbReference>
<keyword evidence="6 8" id="KW-0505">Motor protein</keyword>
<evidence type="ECO:0000259" key="11">
    <source>
        <dbReference type="PROSITE" id="PS51456"/>
    </source>
</evidence>
<reference evidence="15" key="1">
    <citation type="submission" date="2017-02" db="UniProtKB">
        <authorList>
            <consortium name="WormBaseParasite"/>
        </authorList>
    </citation>
    <scope>IDENTIFICATION</scope>
</reference>
<reference evidence="13 14" key="2">
    <citation type="submission" date="2018-10" db="EMBL/GenBank/DDBJ databases">
        <authorList>
            <consortium name="Pathogen Informatics"/>
        </authorList>
    </citation>
    <scope>NUCLEOTIDE SEQUENCE [LARGE SCALE GENOMIC DNA]</scope>
</reference>
<dbReference type="PANTHER" id="PTHR13140:SF857">
    <property type="entry name" value="MYOSIN-11"/>
    <property type="match status" value="1"/>
</dbReference>
<evidence type="ECO:0000256" key="4">
    <source>
        <dbReference type="ARBA" id="ARBA00023054"/>
    </source>
</evidence>
<dbReference type="GO" id="GO:0051015">
    <property type="term" value="F:actin filament binding"/>
    <property type="evidence" value="ECO:0007669"/>
    <property type="project" value="InterPro"/>
</dbReference>
<evidence type="ECO:0000256" key="1">
    <source>
        <dbReference type="ARBA" id="ARBA00008314"/>
    </source>
</evidence>
<evidence type="ECO:0000256" key="5">
    <source>
        <dbReference type="ARBA" id="ARBA00023123"/>
    </source>
</evidence>
<proteinExistence type="inferred from homology"/>
<dbReference type="SMART" id="SM00242">
    <property type="entry name" value="MYSc"/>
    <property type="match status" value="1"/>
</dbReference>
<feature type="domain" description="Myosin N-terminal SH3-like" evidence="12">
    <location>
        <begin position="35"/>
        <end position="84"/>
    </location>
</feature>
<dbReference type="Pfam" id="PF02736">
    <property type="entry name" value="Myosin_N"/>
    <property type="match status" value="1"/>
</dbReference>
<dbReference type="Gene3D" id="1.10.10.820">
    <property type="match status" value="1"/>
</dbReference>
<dbReference type="Gene3D" id="1.20.5.4820">
    <property type="match status" value="1"/>
</dbReference>
<dbReference type="Gene3D" id="1.20.5.370">
    <property type="match status" value="2"/>
</dbReference>
<organism evidence="15">
    <name type="scientific">Enterobius vermicularis</name>
    <name type="common">Human pinworm</name>
    <dbReference type="NCBI Taxonomy" id="51028"/>
    <lineage>
        <taxon>Eukaryota</taxon>
        <taxon>Metazoa</taxon>
        <taxon>Ecdysozoa</taxon>
        <taxon>Nematoda</taxon>
        <taxon>Chromadorea</taxon>
        <taxon>Rhabditida</taxon>
        <taxon>Spirurina</taxon>
        <taxon>Oxyuridomorpha</taxon>
        <taxon>Oxyuroidea</taxon>
        <taxon>Oxyuridae</taxon>
        <taxon>Enterobius</taxon>
    </lineage>
</organism>
<evidence type="ECO:0000256" key="10">
    <source>
        <dbReference type="SAM" id="MobiDB-lite"/>
    </source>
</evidence>
<comment type="similarity">
    <text evidence="1 8">Belongs to the TRAFAC class myosin-kinesin ATPase superfamily. Myosin family.</text>
</comment>